<keyword evidence="7 10" id="KW-0812">Transmembrane</keyword>
<comment type="subcellular location">
    <subcellularLocation>
        <location evidence="2">Cell membrane</location>
        <topology evidence="2">Multi-pass membrane protein</topology>
    </subcellularLocation>
</comment>
<dbReference type="RefSeq" id="WP_162444296.1">
    <property type="nucleotide sequence ID" value="NZ_CP048222.1"/>
</dbReference>
<feature type="transmembrane region" description="Helical" evidence="10">
    <location>
        <begin position="124"/>
        <end position="145"/>
    </location>
</feature>
<comment type="similarity">
    <text evidence="3">Belongs to the nicotinamide ribonucleoside (NR) uptake permease (TC 4.B.1) family.</text>
</comment>
<dbReference type="NCBIfam" id="TIGR01528">
    <property type="entry name" value="NMN_trans_PnuC"/>
    <property type="match status" value="1"/>
</dbReference>
<dbReference type="EMBL" id="CP048222">
    <property type="protein sequence ID" value="QHT68282.1"/>
    <property type="molecule type" value="Genomic_DNA"/>
</dbReference>
<keyword evidence="6" id="KW-1003">Cell membrane</keyword>
<evidence type="ECO:0000313" key="12">
    <source>
        <dbReference type="Proteomes" id="UP000480178"/>
    </source>
</evidence>
<accession>A0A6C0GKW0</accession>
<evidence type="ECO:0000256" key="3">
    <source>
        <dbReference type="ARBA" id="ARBA00006669"/>
    </source>
</evidence>
<dbReference type="GO" id="GO:0005886">
    <property type="term" value="C:plasma membrane"/>
    <property type="evidence" value="ECO:0007669"/>
    <property type="project" value="UniProtKB-SubCell"/>
</dbReference>
<evidence type="ECO:0000256" key="1">
    <source>
        <dbReference type="ARBA" id="ARBA00002672"/>
    </source>
</evidence>
<evidence type="ECO:0000313" key="11">
    <source>
        <dbReference type="EMBL" id="QHT68282.1"/>
    </source>
</evidence>
<dbReference type="Pfam" id="PF04973">
    <property type="entry name" value="NMN_transporter"/>
    <property type="match status" value="1"/>
</dbReference>
<evidence type="ECO:0000256" key="10">
    <source>
        <dbReference type="SAM" id="Phobius"/>
    </source>
</evidence>
<dbReference type="PANTHER" id="PTHR36122:SF2">
    <property type="entry name" value="NICOTINAMIDE RIBOSIDE TRANSPORTER PNUC"/>
    <property type="match status" value="1"/>
</dbReference>
<feature type="transmembrane region" description="Helical" evidence="10">
    <location>
        <begin position="63"/>
        <end position="80"/>
    </location>
</feature>
<feature type="transmembrane region" description="Helical" evidence="10">
    <location>
        <begin position="100"/>
        <end position="118"/>
    </location>
</feature>
<sequence length="202" mass="23580">MTEFLQTTFQYLQQNWLEVSGVITGFICVYLNARENIWGWPMGIISCFLYIFIMYQAQFYADMWLQVVYVFLNAYGWYEWLYGGANKQALTVSHILPKEILILLPAGILLIGGAYYYFDTQTDAVQPFWDSFNTAFSLVAIYLQAKKRLESWLVWITVDIIYIPLFYFRGLYPTAGLYLAYLVLAAVGYLLWRKSMLKQVSA</sequence>
<evidence type="ECO:0000256" key="9">
    <source>
        <dbReference type="ARBA" id="ARBA00023136"/>
    </source>
</evidence>
<gene>
    <name evidence="11" type="ORF">GXP67_17355</name>
</gene>
<evidence type="ECO:0000256" key="5">
    <source>
        <dbReference type="ARBA" id="ARBA00022448"/>
    </source>
</evidence>
<dbReference type="GO" id="GO:0034257">
    <property type="term" value="F:nicotinamide riboside transmembrane transporter activity"/>
    <property type="evidence" value="ECO:0007669"/>
    <property type="project" value="InterPro"/>
</dbReference>
<feature type="transmembrane region" description="Helical" evidence="10">
    <location>
        <begin position="12"/>
        <end position="31"/>
    </location>
</feature>
<keyword evidence="12" id="KW-1185">Reference proteome</keyword>
<evidence type="ECO:0000256" key="4">
    <source>
        <dbReference type="ARBA" id="ARBA00017522"/>
    </source>
</evidence>
<feature type="transmembrane region" description="Helical" evidence="10">
    <location>
        <begin position="38"/>
        <end position="57"/>
    </location>
</feature>
<evidence type="ECO:0000256" key="8">
    <source>
        <dbReference type="ARBA" id="ARBA00022989"/>
    </source>
</evidence>
<keyword evidence="8 10" id="KW-1133">Transmembrane helix</keyword>
<keyword evidence="9 10" id="KW-0472">Membrane</keyword>
<dbReference type="KEGG" id="rhoz:GXP67_17355"/>
<feature type="transmembrane region" description="Helical" evidence="10">
    <location>
        <begin position="152"/>
        <end position="169"/>
    </location>
</feature>
<dbReference type="PANTHER" id="PTHR36122">
    <property type="entry name" value="NICOTINAMIDE RIBOSIDE TRANSPORTER PNUC"/>
    <property type="match status" value="1"/>
</dbReference>
<evidence type="ECO:0000256" key="6">
    <source>
        <dbReference type="ARBA" id="ARBA00022475"/>
    </source>
</evidence>
<keyword evidence="5" id="KW-0813">Transport</keyword>
<dbReference type="Proteomes" id="UP000480178">
    <property type="component" value="Chromosome"/>
</dbReference>
<organism evidence="11 12">
    <name type="scientific">Rhodocytophaga rosea</name>
    <dbReference type="NCBI Taxonomy" id="2704465"/>
    <lineage>
        <taxon>Bacteria</taxon>
        <taxon>Pseudomonadati</taxon>
        <taxon>Bacteroidota</taxon>
        <taxon>Cytophagia</taxon>
        <taxon>Cytophagales</taxon>
        <taxon>Rhodocytophagaceae</taxon>
        <taxon>Rhodocytophaga</taxon>
    </lineage>
</organism>
<dbReference type="AlphaFoldDB" id="A0A6C0GKW0"/>
<comment type="function">
    <text evidence="1">Required for nicotinamide riboside transport across the inner membrane.</text>
</comment>
<evidence type="ECO:0000256" key="7">
    <source>
        <dbReference type="ARBA" id="ARBA00022692"/>
    </source>
</evidence>
<reference evidence="11 12" key="1">
    <citation type="submission" date="2020-01" db="EMBL/GenBank/DDBJ databases">
        <authorList>
            <person name="Kim M.K."/>
        </authorList>
    </citation>
    <scope>NUCLEOTIDE SEQUENCE [LARGE SCALE GENOMIC DNA]</scope>
    <source>
        <strain evidence="11 12">172606-1</strain>
    </source>
</reference>
<proteinExistence type="inferred from homology"/>
<evidence type="ECO:0000256" key="2">
    <source>
        <dbReference type="ARBA" id="ARBA00004651"/>
    </source>
</evidence>
<name>A0A6C0GKW0_9BACT</name>
<feature type="transmembrane region" description="Helical" evidence="10">
    <location>
        <begin position="175"/>
        <end position="192"/>
    </location>
</feature>
<protein>
    <recommendedName>
        <fullName evidence="4">Nicotinamide riboside transporter PnuC</fullName>
    </recommendedName>
</protein>
<dbReference type="InterPro" id="IPR006419">
    <property type="entry name" value="NMN_transpt_PnuC"/>
</dbReference>